<name>A0A953LBH9_9BACT</name>
<dbReference type="EMBL" id="JAHVHU010000009">
    <property type="protein sequence ID" value="MBY5958571.1"/>
    <property type="molecule type" value="Genomic_DNA"/>
</dbReference>
<evidence type="ECO:0000313" key="3">
    <source>
        <dbReference type="Proteomes" id="UP000753961"/>
    </source>
</evidence>
<dbReference type="CDD" id="cd00038">
    <property type="entry name" value="CAP_ED"/>
    <property type="match status" value="1"/>
</dbReference>
<dbReference type="AlphaFoldDB" id="A0A953LBH9"/>
<gene>
    <name evidence="2" type="ORF">KUV50_10535</name>
</gene>
<sequence length="155" mass="18379">MQLTSLKKHLQSYFKLDKKGLDKISSCFELMKLEKNEYFLKEYALSKKLGFIHSGILREYTSDKNGKEVTKWISTESFFVMDIISFYFHVSARWNIQALTDCEIHVTDKSTLSELSDQIKNWDQIEKLFIVKCFGLLEERIVNQKSLNVEERYEK</sequence>
<proteinExistence type="predicted"/>
<dbReference type="InterPro" id="IPR018490">
    <property type="entry name" value="cNMP-bd_dom_sf"/>
</dbReference>
<evidence type="ECO:0000259" key="1">
    <source>
        <dbReference type="Pfam" id="PF00027"/>
    </source>
</evidence>
<dbReference type="SUPFAM" id="SSF51206">
    <property type="entry name" value="cAMP-binding domain-like"/>
    <property type="match status" value="1"/>
</dbReference>
<comment type="caution">
    <text evidence="2">The sequence shown here is derived from an EMBL/GenBank/DDBJ whole genome shotgun (WGS) entry which is preliminary data.</text>
</comment>
<evidence type="ECO:0000313" key="2">
    <source>
        <dbReference type="EMBL" id="MBY5958571.1"/>
    </source>
</evidence>
<accession>A0A953LBH9</accession>
<organism evidence="2 3">
    <name type="scientific">Membranihabitans marinus</name>
    <dbReference type="NCBI Taxonomy" id="1227546"/>
    <lineage>
        <taxon>Bacteria</taxon>
        <taxon>Pseudomonadati</taxon>
        <taxon>Bacteroidota</taxon>
        <taxon>Saprospiria</taxon>
        <taxon>Saprospirales</taxon>
        <taxon>Saprospiraceae</taxon>
        <taxon>Membranihabitans</taxon>
    </lineage>
</organism>
<dbReference type="Gene3D" id="2.60.120.10">
    <property type="entry name" value="Jelly Rolls"/>
    <property type="match status" value="1"/>
</dbReference>
<keyword evidence="3" id="KW-1185">Reference proteome</keyword>
<protein>
    <submittedName>
        <fullName evidence="2">Cyclic nucleotide-binding domain-containing protein</fullName>
    </submittedName>
</protein>
<dbReference type="InterPro" id="IPR000595">
    <property type="entry name" value="cNMP-bd_dom"/>
</dbReference>
<dbReference type="InterPro" id="IPR014710">
    <property type="entry name" value="RmlC-like_jellyroll"/>
</dbReference>
<dbReference type="RefSeq" id="WP_222580108.1">
    <property type="nucleotide sequence ID" value="NZ_JAHVHU010000009.1"/>
</dbReference>
<dbReference type="Proteomes" id="UP000753961">
    <property type="component" value="Unassembled WGS sequence"/>
</dbReference>
<feature type="domain" description="Cyclic nucleotide-binding" evidence="1">
    <location>
        <begin position="32"/>
        <end position="116"/>
    </location>
</feature>
<dbReference type="Pfam" id="PF00027">
    <property type="entry name" value="cNMP_binding"/>
    <property type="match status" value="1"/>
</dbReference>
<reference evidence="2" key="1">
    <citation type="submission" date="2021-06" db="EMBL/GenBank/DDBJ databases">
        <title>44 bacteria genomes isolated from Dapeng, Shenzhen.</title>
        <authorList>
            <person name="Zheng W."/>
            <person name="Yu S."/>
            <person name="Huang Y."/>
        </authorList>
    </citation>
    <scope>NUCLEOTIDE SEQUENCE</scope>
    <source>
        <strain evidence="2">DP5N28-2</strain>
    </source>
</reference>